<organism evidence="1 2">
    <name type="scientific">Lawsonella clevelandensis</name>
    <dbReference type="NCBI Taxonomy" id="1528099"/>
    <lineage>
        <taxon>Bacteria</taxon>
        <taxon>Bacillati</taxon>
        <taxon>Actinomycetota</taxon>
        <taxon>Actinomycetes</taxon>
        <taxon>Mycobacteriales</taxon>
        <taxon>Lawsonellaceae</taxon>
        <taxon>Lawsonella</taxon>
    </lineage>
</organism>
<evidence type="ECO:0000313" key="1">
    <source>
        <dbReference type="EMBL" id="PZP89299.1"/>
    </source>
</evidence>
<evidence type="ECO:0000313" key="2">
    <source>
        <dbReference type="Proteomes" id="UP000248606"/>
    </source>
</evidence>
<dbReference type="Proteomes" id="UP000248606">
    <property type="component" value="Unassembled WGS sequence"/>
</dbReference>
<reference evidence="1 2" key="1">
    <citation type="submission" date="2017-08" db="EMBL/GenBank/DDBJ databases">
        <title>Infants hospitalized years apart are colonized by the same room-sourced microbial strains.</title>
        <authorList>
            <person name="Brooks B."/>
            <person name="Olm M.R."/>
            <person name="Firek B.A."/>
            <person name="Baker R."/>
            <person name="Thomas B.C."/>
            <person name="Morowitz M.J."/>
            <person name="Banfield J.F."/>
        </authorList>
    </citation>
    <scope>NUCLEOTIDE SEQUENCE [LARGE SCALE GENOMIC DNA]</scope>
    <source>
        <strain evidence="1">S2_006_000_R1_57</strain>
    </source>
</reference>
<gene>
    <name evidence="1" type="ORF">DI579_03640</name>
</gene>
<sequence>MGDVKGSEDFNRNLKIYEKWGVKQTSEWLEICNQVNVPVLRKVGVDPQKDLQNRRGGQFKFTCSWFTTHETVQFFFSTETSLQTANTRHGFKPSGQVNRYGETYDMGDIEFIAEGTPLNRYSCALNFERHGVAYEAAITGKEPKTHEQACNELIDMVSPQK</sequence>
<dbReference type="EMBL" id="QFOZ01000003">
    <property type="protein sequence ID" value="PZP89299.1"/>
    <property type="molecule type" value="Genomic_DNA"/>
</dbReference>
<protein>
    <submittedName>
        <fullName evidence="1">Uncharacterized protein</fullName>
    </submittedName>
</protein>
<dbReference type="AlphaFoldDB" id="A0A2W5KIQ2"/>
<proteinExistence type="predicted"/>
<accession>A0A2W5KIQ2</accession>
<name>A0A2W5KIQ2_9ACTN</name>
<comment type="caution">
    <text evidence="1">The sequence shown here is derived from an EMBL/GenBank/DDBJ whole genome shotgun (WGS) entry which is preliminary data.</text>
</comment>